<evidence type="ECO:0000256" key="4">
    <source>
        <dbReference type="PROSITE-ProRule" id="PRU00335"/>
    </source>
</evidence>
<reference evidence="7" key="1">
    <citation type="submission" date="2020-11" db="EMBL/GenBank/DDBJ databases">
        <title>Nocardia NEAU-351.nov., a novel actinomycete isolated from the cow dung.</title>
        <authorList>
            <person name="Zhang X."/>
        </authorList>
    </citation>
    <scope>NUCLEOTIDE SEQUENCE</scope>
    <source>
        <strain evidence="7">NEAU-351</strain>
    </source>
</reference>
<keyword evidence="8" id="KW-1185">Reference proteome</keyword>
<accession>A0A931IDG2</accession>
<gene>
    <name evidence="7" type="ORF">IT779_24460</name>
</gene>
<dbReference type="InterPro" id="IPR001647">
    <property type="entry name" value="HTH_TetR"/>
</dbReference>
<sequence length="243" mass="26666">MTEPAEVVAPTRAHDPEPGKLGTVTAHNEVKPLERATRTRLRRADIVSASAKIFAADGYAGVGMRDIAEAVGIRGASLYHHFPSKEDILYEICLAVTREPVEENLPLLDAAGTPSRRLADLIAAHIRHLRRRRLEHLVALHERAALTPEHLATIDDYRQYYQRRVQDVLAAGVRSGEFRSLDTKLAALGIMDMLNGVSGWLRGATDDDVQDVVDTYRTLIFGGLRAHDEAAESGAADGTQPIH</sequence>
<evidence type="ECO:0000256" key="3">
    <source>
        <dbReference type="ARBA" id="ARBA00023163"/>
    </source>
</evidence>
<dbReference type="AlphaFoldDB" id="A0A931IDG2"/>
<evidence type="ECO:0000256" key="1">
    <source>
        <dbReference type="ARBA" id="ARBA00023015"/>
    </source>
</evidence>
<dbReference type="SUPFAM" id="SSF48498">
    <property type="entry name" value="Tetracyclin repressor-like, C-terminal domain"/>
    <property type="match status" value="1"/>
</dbReference>
<dbReference type="InterPro" id="IPR041490">
    <property type="entry name" value="KstR2_TetR_C"/>
</dbReference>
<dbReference type="EMBL" id="JADMLG010000011">
    <property type="protein sequence ID" value="MBH0779424.1"/>
    <property type="molecule type" value="Genomic_DNA"/>
</dbReference>
<evidence type="ECO:0000313" key="8">
    <source>
        <dbReference type="Proteomes" id="UP000655751"/>
    </source>
</evidence>
<evidence type="ECO:0000256" key="5">
    <source>
        <dbReference type="SAM" id="MobiDB-lite"/>
    </source>
</evidence>
<dbReference type="RefSeq" id="WP_196151748.1">
    <property type="nucleotide sequence ID" value="NZ_JADMLG010000011.1"/>
</dbReference>
<keyword evidence="3" id="KW-0804">Transcription</keyword>
<dbReference type="Proteomes" id="UP000655751">
    <property type="component" value="Unassembled WGS sequence"/>
</dbReference>
<feature type="region of interest" description="Disordered" evidence="5">
    <location>
        <begin position="1"/>
        <end position="24"/>
    </location>
</feature>
<dbReference type="GO" id="GO:0000976">
    <property type="term" value="F:transcription cis-regulatory region binding"/>
    <property type="evidence" value="ECO:0007669"/>
    <property type="project" value="TreeGrafter"/>
</dbReference>
<dbReference type="GO" id="GO:0003700">
    <property type="term" value="F:DNA-binding transcription factor activity"/>
    <property type="evidence" value="ECO:0007669"/>
    <property type="project" value="TreeGrafter"/>
</dbReference>
<dbReference type="PANTHER" id="PTHR30055">
    <property type="entry name" value="HTH-TYPE TRANSCRIPTIONAL REGULATOR RUTR"/>
    <property type="match status" value="1"/>
</dbReference>
<dbReference type="PROSITE" id="PS50977">
    <property type="entry name" value="HTH_TETR_2"/>
    <property type="match status" value="1"/>
</dbReference>
<dbReference type="Gene3D" id="1.10.357.10">
    <property type="entry name" value="Tetracycline Repressor, domain 2"/>
    <property type="match status" value="1"/>
</dbReference>
<dbReference type="InterPro" id="IPR036271">
    <property type="entry name" value="Tet_transcr_reg_TetR-rel_C_sf"/>
</dbReference>
<protein>
    <submittedName>
        <fullName evidence="7">TetR family transcriptional regulator</fullName>
    </submittedName>
</protein>
<feature type="DNA-binding region" description="H-T-H motif" evidence="4">
    <location>
        <begin position="63"/>
        <end position="82"/>
    </location>
</feature>
<dbReference type="Pfam" id="PF00440">
    <property type="entry name" value="TetR_N"/>
    <property type="match status" value="1"/>
</dbReference>
<evidence type="ECO:0000256" key="2">
    <source>
        <dbReference type="ARBA" id="ARBA00023125"/>
    </source>
</evidence>
<organism evidence="7 8">
    <name type="scientific">Nocardia bovistercoris</name>
    <dbReference type="NCBI Taxonomy" id="2785916"/>
    <lineage>
        <taxon>Bacteria</taxon>
        <taxon>Bacillati</taxon>
        <taxon>Actinomycetota</taxon>
        <taxon>Actinomycetes</taxon>
        <taxon>Mycobacteriales</taxon>
        <taxon>Nocardiaceae</taxon>
        <taxon>Nocardia</taxon>
    </lineage>
</organism>
<name>A0A931IDG2_9NOCA</name>
<evidence type="ECO:0000313" key="7">
    <source>
        <dbReference type="EMBL" id="MBH0779424.1"/>
    </source>
</evidence>
<dbReference type="PANTHER" id="PTHR30055:SF234">
    <property type="entry name" value="HTH-TYPE TRANSCRIPTIONAL REGULATOR BETI"/>
    <property type="match status" value="1"/>
</dbReference>
<dbReference type="InterPro" id="IPR009057">
    <property type="entry name" value="Homeodomain-like_sf"/>
</dbReference>
<dbReference type="SUPFAM" id="SSF46689">
    <property type="entry name" value="Homeodomain-like"/>
    <property type="match status" value="1"/>
</dbReference>
<dbReference type="PRINTS" id="PR00455">
    <property type="entry name" value="HTHTETR"/>
</dbReference>
<dbReference type="Pfam" id="PF17932">
    <property type="entry name" value="TetR_C_24"/>
    <property type="match status" value="1"/>
</dbReference>
<keyword evidence="1" id="KW-0805">Transcription regulation</keyword>
<keyword evidence="2 4" id="KW-0238">DNA-binding</keyword>
<proteinExistence type="predicted"/>
<dbReference type="InterPro" id="IPR050109">
    <property type="entry name" value="HTH-type_TetR-like_transc_reg"/>
</dbReference>
<comment type="caution">
    <text evidence="7">The sequence shown here is derived from an EMBL/GenBank/DDBJ whole genome shotgun (WGS) entry which is preliminary data.</text>
</comment>
<feature type="domain" description="HTH tetR-type" evidence="6">
    <location>
        <begin position="40"/>
        <end position="100"/>
    </location>
</feature>
<evidence type="ECO:0000259" key="6">
    <source>
        <dbReference type="PROSITE" id="PS50977"/>
    </source>
</evidence>